<accession>A0A2S6IRP5</accession>
<evidence type="ECO:0000313" key="1">
    <source>
        <dbReference type="EMBL" id="PPK96919.1"/>
    </source>
</evidence>
<protein>
    <submittedName>
        <fullName evidence="1">Uncharacterized protein</fullName>
    </submittedName>
</protein>
<name>A0A2S6IRP5_9FLAO</name>
<proteinExistence type="predicted"/>
<organism evidence="1 2">
    <name type="scientific">Nonlabens xylanidelens</name>
    <dbReference type="NCBI Taxonomy" id="191564"/>
    <lineage>
        <taxon>Bacteria</taxon>
        <taxon>Pseudomonadati</taxon>
        <taxon>Bacteroidota</taxon>
        <taxon>Flavobacteriia</taxon>
        <taxon>Flavobacteriales</taxon>
        <taxon>Flavobacteriaceae</taxon>
        <taxon>Nonlabens</taxon>
    </lineage>
</organism>
<comment type="caution">
    <text evidence="1">The sequence shown here is derived from an EMBL/GenBank/DDBJ whole genome shotgun (WGS) entry which is preliminary data.</text>
</comment>
<dbReference type="Proteomes" id="UP000239002">
    <property type="component" value="Unassembled WGS sequence"/>
</dbReference>
<reference evidence="1 2" key="1">
    <citation type="submission" date="2018-02" db="EMBL/GenBank/DDBJ databases">
        <title>Genomic Encyclopedia of Archaeal and Bacterial Type Strains, Phase II (KMG-II): from individual species to whole genera.</title>
        <authorList>
            <person name="Goeker M."/>
        </authorList>
    </citation>
    <scope>NUCLEOTIDE SEQUENCE [LARGE SCALE GENOMIC DNA]</scope>
    <source>
        <strain evidence="1 2">DSM 16809</strain>
    </source>
</reference>
<gene>
    <name evidence="1" type="ORF">LY01_00744</name>
</gene>
<evidence type="ECO:0000313" key="2">
    <source>
        <dbReference type="Proteomes" id="UP000239002"/>
    </source>
</evidence>
<dbReference type="EMBL" id="PTJE01000001">
    <property type="protein sequence ID" value="PPK96919.1"/>
    <property type="molecule type" value="Genomic_DNA"/>
</dbReference>
<keyword evidence="2" id="KW-1185">Reference proteome</keyword>
<sequence>MLMTFGMRPAYQASYYLYFQMNIDVIVAKYCVNKERPQLKCNGKCHLNKQITLAAQEDAGTNSKTVQLANAFYPIFFQVIDNDYLTPVFSTHIHNNFRYHNSYRYSRSWSYNPPPRLLS</sequence>
<dbReference type="AlphaFoldDB" id="A0A2S6IRP5"/>